<evidence type="ECO:0000313" key="5">
    <source>
        <dbReference type="Proteomes" id="UP000486351"/>
    </source>
</evidence>
<organism evidence="2 4">
    <name type="scientific">Phytophthora fragariae</name>
    <dbReference type="NCBI Taxonomy" id="53985"/>
    <lineage>
        <taxon>Eukaryota</taxon>
        <taxon>Sar</taxon>
        <taxon>Stramenopiles</taxon>
        <taxon>Oomycota</taxon>
        <taxon>Peronosporomycetes</taxon>
        <taxon>Peronosporales</taxon>
        <taxon>Peronosporaceae</taxon>
        <taxon>Phytophthora</taxon>
    </lineage>
</organism>
<gene>
    <name evidence="2" type="ORF">PF004_g1661</name>
    <name evidence="3" type="ORF">PF008_g795</name>
    <name evidence="1" type="ORF">PF010_g864</name>
</gene>
<evidence type="ECO:0000313" key="1">
    <source>
        <dbReference type="EMBL" id="KAE9138727.1"/>
    </source>
</evidence>
<protein>
    <submittedName>
        <fullName evidence="2">Uncharacterized protein</fullName>
    </submittedName>
</protein>
<proteinExistence type="predicted"/>
<evidence type="ECO:0000313" key="2">
    <source>
        <dbReference type="EMBL" id="KAE9253120.1"/>
    </source>
</evidence>
<sequence length="68" mass="7129">MFRNRSVLLGAHPLFSCELSTPCIGAAAACAHPRGSAPTLETQQACGGLGLVHWGLMAQAEDSMHQHS</sequence>
<dbReference type="Proteomes" id="UP000486351">
    <property type="component" value="Unassembled WGS sequence"/>
</dbReference>
<accession>A0A6G0PRS6</accession>
<evidence type="ECO:0000313" key="3">
    <source>
        <dbReference type="EMBL" id="KAE9361696.1"/>
    </source>
</evidence>
<reference evidence="4 5" key="1">
    <citation type="submission" date="2018-09" db="EMBL/GenBank/DDBJ databases">
        <title>Genomic investigation of the strawberry pathogen Phytophthora fragariae indicates pathogenicity is determined by transcriptional variation in three key races.</title>
        <authorList>
            <person name="Adams T.M."/>
            <person name="Armitage A.D."/>
            <person name="Sobczyk M.K."/>
            <person name="Bates H.J."/>
            <person name="Dunwell J.M."/>
            <person name="Nellist C.F."/>
            <person name="Harrison R.J."/>
        </authorList>
    </citation>
    <scope>NUCLEOTIDE SEQUENCE [LARGE SCALE GENOMIC DNA]</scope>
    <source>
        <strain evidence="2 4">BC-23</strain>
        <strain evidence="3 5">NOV-77</strain>
        <strain evidence="1 6">ONT-3</strain>
    </source>
</reference>
<evidence type="ECO:0000313" key="4">
    <source>
        <dbReference type="Proteomes" id="UP000476176"/>
    </source>
</evidence>
<dbReference type="EMBL" id="QXFY01000017">
    <property type="protein sequence ID" value="KAE9361696.1"/>
    <property type="molecule type" value="Genomic_DNA"/>
</dbReference>
<comment type="caution">
    <text evidence="2">The sequence shown here is derived from an EMBL/GenBank/DDBJ whole genome shotgun (WGS) entry which is preliminary data.</text>
</comment>
<dbReference type="AlphaFoldDB" id="A0A6G0PRS6"/>
<dbReference type="Proteomes" id="UP000476176">
    <property type="component" value="Unassembled WGS sequence"/>
</dbReference>
<dbReference type="EMBL" id="QXFX01000019">
    <property type="protein sequence ID" value="KAE9138727.1"/>
    <property type="molecule type" value="Genomic_DNA"/>
</dbReference>
<evidence type="ECO:0000313" key="6">
    <source>
        <dbReference type="Proteomes" id="UP000488956"/>
    </source>
</evidence>
<name>A0A6G0PRS6_9STRA</name>
<dbReference type="PROSITE" id="PS51257">
    <property type="entry name" value="PROKAR_LIPOPROTEIN"/>
    <property type="match status" value="1"/>
</dbReference>
<dbReference type="Proteomes" id="UP000488956">
    <property type="component" value="Unassembled WGS sequence"/>
</dbReference>
<dbReference type="EMBL" id="QXGC01000042">
    <property type="protein sequence ID" value="KAE9253120.1"/>
    <property type="molecule type" value="Genomic_DNA"/>
</dbReference>